<evidence type="ECO:0000313" key="9">
    <source>
        <dbReference type="EMBL" id="PSC04820.1"/>
    </source>
</evidence>
<evidence type="ECO:0000256" key="7">
    <source>
        <dbReference type="SAM" id="Phobius"/>
    </source>
</evidence>
<dbReference type="RefSeq" id="WP_106337246.1">
    <property type="nucleotide sequence ID" value="NZ_PVZS01000011.1"/>
</dbReference>
<evidence type="ECO:0000256" key="6">
    <source>
        <dbReference type="ARBA" id="ARBA00023136"/>
    </source>
</evidence>
<feature type="transmembrane region" description="Helical" evidence="7">
    <location>
        <begin position="289"/>
        <end position="310"/>
    </location>
</feature>
<evidence type="ECO:0000256" key="5">
    <source>
        <dbReference type="ARBA" id="ARBA00022989"/>
    </source>
</evidence>
<evidence type="ECO:0000256" key="1">
    <source>
        <dbReference type="ARBA" id="ARBA00004651"/>
    </source>
</evidence>
<dbReference type="AlphaFoldDB" id="A0A2T1HT48"/>
<protein>
    <submittedName>
        <fullName evidence="9">MFS transporter</fullName>
    </submittedName>
</protein>
<feature type="transmembrane region" description="Helical" evidence="7">
    <location>
        <begin position="366"/>
        <end position="391"/>
    </location>
</feature>
<feature type="domain" description="Major facilitator superfamily (MFS) profile" evidence="8">
    <location>
        <begin position="15"/>
        <end position="400"/>
    </location>
</feature>
<proteinExistence type="predicted"/>
<feature type="transmembrane region" description="Helical" evidence="7">
    <location>
        <begin position="173"/>
        <end position="192"/>
    </location>
</feature>
<dbReference type="InterPro" id="IPR020846">
    <property type="entry name" value="MFS_dom"/>
</dbReference>
<keyword evidence="3" id="KW-1003">Cell membrane</keyword>
<feature type="transmembrane region" description="Helical" evidence="7">
    <location>
        <begin position="258"/>
        <end position="277"/>
    </location>
</feature>
<feature type="transmembrane region" description="Helical" evidence="7">
    <location>
        <begin position="48"/>
        <end position="69"/>
    </location>
</feature>
<comment type="subcellular location">
    <subcellularLocation>
        <location evidence="1">Cell membrane</location>
        <topology evidence="1">Multi-pass membrane protein</topology>
    </subcellularLocation>
</comment>
<dbReference type="PROSITE" id="PS50850">
    <property type="entry name" value="MFS"/>
    <property type="match status" value="1"/>
</dbReference>
<dbReference type="InterPro" id="IPR036259">
    <property type="entry name" value="MFS_trans_sf"/>
</dbReference>
<keyword evidence="2" id="KW-0813">Transport</keyword>
<feature type="transmembrane region" description="Helical" evidence="7">
    <location>
        <begin position="20"/>
        <end position="42"/>
    </location>
</feature>
<gene>
    <name evidence="9" type="ORF">SLNSH_12095</name>
</gene>
<dbReference type="EMBL" id="PVZS01000011">
    <property type="protein sequence ID" value="PSC04820.1"/>
    <property type="molecule type" value="Genomic_DNA"/>
</dbReference>
<keyword evidence="4 7" id="KW-0812">Transmembrane</keyword>
<dbReference type="Pfam" id="PF05977">
    <property type="entry name" value="MFS_3"/>
    <property type="match status" value="1"/>
</dbReference>
<comment type="caution">
    <text evidence="9">The sequence shown here is derived from an EMBL/GenBank/DDBJ whole genome shotgun (WGS) entry which is preliminary data.</text>
</comment>
<feature type="transmembrane region" description="Helical" evidence="7">
    <location>
        <begin position="221"/>
        <end position="246"/>
    </location>
</feature>
<sequence length="410" mass="42528">MIRNASGWAALHSRDFRYFFTARFLSGLAMQIQNVGLGWLVYDRTHSALALGLVGLAAFLPALALALVTGHVADRFDRRRIISLCWALVALASLGLLLVALTPASPVWPIYALAVLVGSARSFANPATQALLPNLVAREDFASAVALNASAWQTSSIAGPAVGGVLYAFGAPVVFAAALASFLLSALLVALIRRGGHAGSRVKTTLESLLAGIVFIRARPVILGAISLDLFAVLLGGATALLPIYARDVLMVGPVGLGALRSAPAVGAVAMSVWLAAHPLQKRAGRTMFQAVGLFGLATVIFGLSTNLVLSLGSLVVLGACDMVSVYVRQTLVQAETPDSMRGRVAAVNSVFIGASNELGEFESGALAALIGAVPAVVVGGLGTMLVAALWARLFPPLLHRDRLVSDKPA</sequence>
<name>A0A2T1HT48_9HYPH</name>
<evidence type="ECO:0000256" key="2">
    <source>
        <dbReference type="ARBA" id="ARBA00022448"/>
    </source>
</evidence>
<reference evidence="10" key="1">
    <citation type="submission" date="2018-03" db="EMBL/GenBank/DDBJ databases">
        <authorList>
            <person name="Sun L."/>
            <person name="Liu H."/>
            <person name="Chen W."/>
            <person name="Huang K."/>
            <person name="Liu W."/>
            <person name="Gao X."/>
        </authorList>
    </citation>
    <scope>NUCLEOTIDE SEQUENCE [LARGE SCALE GENOMIC DNA]</scope>
    <source>
        <strain evidence="10">SH9</strain>
    </source>
</reference>
<dbReference type="PANTHER" id="PTHR23513">
    <property type="entry name" value="INTEGRAL MEMBRANE EFFLUX PROTEIN-RELATED"/>
    <property type="match status" value="1"/>
</dbReference>
<dbReference type="CDD" id="cd06173">
    <property type="entry name" value="MFS_MefA_like"/>
    <property type="match status" value="1"/>
</dbReference>
<keyword evidence="10" id="KW-1185">Reference proteome</keyword>
<dbReference type="Proteomes" id="UP000239772">
    <property type="component" value="Unassembled WGS sequence"/>
</dbReference>
<evidence type="ECO:0000259" key="8">
    <source>
        <dbReference type="PROSITE" id="PS50850"/>
    </source>
</evidence>
<accession>A0A2T1HT48</accession>
<keyword evidence="5 7" id="KW-1133">Transmembrane helix</keyword>
<evidence type="ECO:0000256" key="4">
    <source>
        <dbReference type="ARBA" id="ARBA00022692"/>
    </source>
</evidence>
<dbReference type="PANTHER" id="PTHR23513:SF9">
    <property type="entry name" value="ENTEROBACTIN EXPORTER ENTS"/>
    <property type="match status" value="1"/>
</dbReference>
<dbReference type="SUPFAM" id="SSF103473">
    <property type="entry name" value="MFS general substrate transporter"/>
    <property type="match status" value="1"/>
</dbReference>
<feature type="transmembrane region" description="Helical" evidence="7">
    <location>
        <begin position="81"/>
        <end position="101"/>
    </location>
</feature>
<dbReference type="Gene3D" id="1.20.1250.20">
    <property type="entry name" value="MFS general substrate transporter like domains"/>
    <property type="match status" value="1"/>
</dbReference>
<dbReference type="InterPro" id="IPR010290">
    <property type="entry name" value="TM_effector"/>
</dbReference>
<dbReference type="GO" id="GO:0022857">
    <property type="term" value="F:transmembrane transporter activity"/>
    <property type="evidence" value="ECO:0007669"/>
    <property type="project" value="InterPro"/>
</dbReference>
<dbReference type="GO" id="GO:0005886">
    <property type="term" value="C:plasma membrane"/>
    <property type="evidence" value="ECO:0007669"/>
    <property type="project" value="UniProtKB-SubCell"/>
</dbReference>
<organism evidence="9 10">
    <name type="scientific">Alsobacter soli</name>
    <dbReference type="NCBI Taxonomy" id="2109933"/>
    <lineage>
        <taxon>Bacteria</taxon>
        <taxon>Pseudomonadati</taxon>
        <taxon>Pseudomonadota</taxon>
        <taxon>Alphaproteobacteria</taxon>
        <taxon>Hyphomicrobiales</taxon>
        <taxon>Alsobacteraceae</taxon>
        <taxon>Alsobacter</taxon>
    </lineage>
</organism>
<evidence type="ECO:0000313" key="10">
    <source>
        <dbReference type="Proteomes" id="UP000239772"/>
    </source>
</evidence>
<evidence type="ECO:0000256" key="3">
    <source>
        <dbReference type="ARBA" id="ARBA00022475"/>
    </source>
</evidence>
<dbReference type="OrthoDB" id="7283966at2"/>
<keyword evidence="6 7" id="KW-0472">Membrane</keyword>